<gene>
    <name evidence="2" type="ORF">B1756_11495</name>
</gene>
<evidence type="ECO:0000313" key="3">
    <source>
        <dbReference type="Proteomes" id="UP000250088"/>
    </source>
</evidence>
<keyword evidence="1" id="KW-0472">Membrane</keyword>
<dbReference type="Proteomes" id="UP000250088">
    <property type="component" value="Chromosome"/>
</dbReference>
<accession>A0A2Z2HVS2</accession>
<protein>
    <recommendedName>
        <fullName evidence="4">PGF-pre-PGF domain-containing protein</fullName>
    </recommendedName>
</protein>
<organism evidence="2 3">
    <name type="scientific">Natrarchaeobaculum aegyptiacum</name>
    <dbReference type="NCBI Taxonomy" id="745377"/>
    <lineage>
        <taxon>Archaea</taxon>
        <taxon>Methanobacteriati</taxon>
        <taxon>Methanobacteriota</taxon>
        <taxon>Stenosarchaea group</taxon>
        <taxon>Halobacteria</taxon>
        <taxon>Halobacteriales</taxon>
        <taxon>Natrialbaceae</taxon>
        <taxon>Natrarchaeobaculum</taxon>
    </lineage>
</organism>
<dbReference type="GeneID" id="32894710"/>
<dbReference type="EMBL" id="CP019893">
    <property type="protein sequence ID" value="ARS90285.1"/>
    <property type="molecule type" value="Genomic_DNA"/>
</dbReference>
<sequence length="450" mass="46998">MTSRVASALVAALLVVSAVGGVVGIVGIAPVETTAAQTQSTETYVVEHGGACQPIEPLSSAGSVEAFYDYRDHETHPEDVDRLYSSYGTSHFQESDTSLLFLHEGTDGVSLVMVHDELEGGSDGGVVTLDLVGTPHDAEWVVRNDNYDGETNQDEFETGDGWASASWAYIVDRTGGGALNGGFGDHFAVTIHPAFNEDADLYDPEIEEEFADENVTGQGGDVWDGGMIDEWHVLSGDAEDPDRYDLEDLDEPVTVRTGSCSDPSVSYDRTDGGIAATIADASPDDSVPLQPVGGDSDAIRFDRLDVTGLEGEATLAFGAGDATGASLPDGVEPLSALEVTGNGTDDASGTVTASVDATALEQRGVGPSEVAVYEQDGDSWTEAETRVVDDRGSTYQVEAGVDSVDDVIVAVDAPEESLAGSWFSSLGIGGVVAIGSILLLAALYVASWRR</sequence>
<keyword evidence="3" id="KW-1185">Reference proteome</keyword>
<proteinExistence type="predicted"/>
<dbReference type="RefSeq" id="WP_086888661.1">
    <property type="nucleotide sequence ID" value="NZ_CP019893.1"/>
</dbReference>
<name>A0A2Z2HVS2_9EURY</name>
<keyword evidence="1" id="KW-0812">Transmembrane</keyword>
<keyword evidence="1" id="KW-1133">Transmembrane helix</keyword>
<dbReference type="AlphaFoldDB" id="A0A2Z2HVS2"/>
<dbReference type="KEGG" id="naj:B1756_11495"/>
<dbReference type="OrthoDB" id="103676at2157"/>
<evidence type="ECO:0008006" key="4">
    <source>
        <dbReference type="Google" id="ProtNLM"/>
    </source>
</evidence>
<reference evidence="3" key="1">
    <citation type="submission" date="2017-02" db="EMBL/GenBank/DDBJ databases">
        <title>Natronthermophilus aegyptiacus gen. nov.,sp. nov., an aerobic, extremely halophilic alkalithermophilic archaeon isolated from the athalassohaline Wadi An Natrun, Egypt.</title>
        <authorList>
            <person name="Zhao B."/>
        </authorList>
    </citation>
    <scope>NUCLEOTIDE SEQUENCE [LARGE SCALE GENOMIC DNA]</scope>
    <source>
        <strain evidence="3">JW/NM-HA 15</strain>
    </source>
</reference>
<evidence type="ECO:0000313" key="2">
    <source>
        <dbReference type="EMBL" id="ARS90285.1"/>
    </source>
</evidence>
<feature type="transmembrane region" description="Helical" evidence="1">
    <location>
        <begin position="422"/>
        <end position="446"/>
    </location>
</feature>
<evidence type="ECO:0000256" key="1">
    <source>
        <dbReference type="SAM" id="Phobius"/>
    </source>
</evidence>